<evidence type="ECO:0000313" key="2">
    <source>
        <dbReference type="EMBL" id="VEG47795.1"/>
    </source>
</evidence>
<evidence type="ECO:0000256" key="1">
    <source>
        <dbReference type="SAM" id="MobiDB-lite"/>
    </source>
</evidence>
<feature type="region of interest" description="Disordered" evidence="1">
    <location>
        <begin position="1"/>
        <end position="29"/>
    </location>
</feature>
<reference evidence="2 3" key="1">
    <citation type="submission" date="2018-12" db="EMBL/GenBank/DDBJ databases">
        <authorList>
            <consortium name="Pathogen Informatics"/>
        </authorList>
    </citation>
    <scope>NUCLEOTIDE SEQUENCE [LARGE SCALE GENOMIC DNA]</scope>
    <source>
        <strain evidence="2 3">NCTC10485</strain>
    </source>
</reference>
<proteinExistence type="predicted"/>
<evidence type="ECO:0000313" key="3">
    <source>
        <dbReference type="Proteomes" id="UP000282551"/>
    </source>
</evidence>
<protein>
    <submittedName>
        <fullName evidence="2">Uncharacterized protein</fullName>
    </submittedName>
</protein>
<feature type="compositionally biased region" description="Basic and acidic residues" evidence="1">
    <location>
        <begin position="96"/>
        <end position="108"/>
    </location>
</feature>
<organism evidence="2 3">
    <name type="scientific">Mycolicibacterium chitae</name>
    <name type="common">Mycobacterium chitae</name>
    <dbReference type="NCBI Taxonomy" id="1792"/>
    <lineage>
        <taxon>Bacteria</taxon>
        <taxon>Bacillati</taxon>
        <taxon>Actinomycetota</taxon>
        <taxon>Actinomycetes</taxon>
        <taxon>Mycobacteriales</taxon>
        <taxon>Mycobacteriaceae</taxon>
        <taxon>Mycolicibacterium</taxon>
    </lineage>
</organism>
<sequence>MSRRNRRNQPGLRCSRGHRTPHLGTCPTGKIRFPDHTAAVHALHSAATQRNFAEQDGTVTNRREVRSYSCKECKGWHVTSKPMRQTRPAPPGQCKGDAELPLRSHRNE</sequence>
<feature type="region of interest" description="Disordered" evidence="1">
    <location>
        <begin position="81"/>
        <end position="108"/>
    </location>
</feature>
<dbReference type="Proteomes" id="UP000282551">
    <property type="component" value="Chromosome"/>
</dbReference>
<dbReference type="AlphaFoldDB" id="A0A3S4VB44"/>
<dbReference type="EMBL" id="LR134355">
    <property type="protein sequence ID" value="VEG47795.1"/>
    <property type="molecule type" value="Genomic_DNA"/>
</dbReference>
<accession>A0A3S4VB44</accession>
<gene>
    <name evidence="2" type="ORF">NCTC10485_02083</name>
</gene>
<name>A0A3S4VB44_MYCCI</name>
<keyword evidence="3" id="KW-1185">Reference proteome</keyword>